<sequence length="327" mass="37274">MASRFESFRDRFASLVRSPEPTGHAVVRPVLKPAGRGSKFRRLFFPSTKEPRFTTHTISGALEGPSNTAISTIPETTEQHQGTQTPPNNHEEQTTRVGDEQPQNARWIRQPRKRRRIAGRFRLSPGFGTREAKKKMMSCVISGSILAVVLAVYMALTLTTTITGREFHIFLILMLMMLTMYFCHSFIRLFIIASRGPDEEFGRRMRFAELDHPIPVRFARDEEIVAGDAEDNNQNTHLAAPPPAYGLWRESMRINPNMIYWQRVEQPESPQVEESRPATANRPPSYVSDDGVQYVVEVQPRSLTRPTSHMPDIPVIVLPEESNIQRH</sequence>
<proteinExistence type="predicted"/>
<dbReference type="EMBL" id="JALBCA010000018">
    <property type="protein sequence ID" value="KAI2390320.1"/>
    <property type="molecule type" value="Genomic_DNA"/>
</dbReference>
<accession>A0ACB8V1N1</accession>
<organism evidence="1">
    <name type="scientific">Ophidiomyces ophidiicola</name>
    <dbReference type="NCBI Taxonomy" id="1387563"/>
    <lineage>
        <taxon>Eukaryota</taxon>
        <taxon>Fungi</taxon>
        <taxon>Dikarya</taxon>
        <taxon>Ascomycota</taxon>
        <taxon>Pezizomycotina</taxon>
        <taxon>Eurotiomycetes</taxon>
        <taxon>Eurotiomycetidae</taxon>
        <taxon>Onygenales</taxon>
        <taxon>Onygenaceae</taxon>
        <taxon>Ophidiomyces</taxon>
    </lineage>
</organism>
<name>A0ACB8V1N1_9EURO</name>
<protein>
    <submittedName>
        <fullName evidence="1">Uncharacterized protein</fullName>
    </submittedName>
</protein>
<gene>
    <name evidence="1" type="ORF">LOY88_001654</name>
</gene>
<comment type="caution">
    <text evidence="1">The sequence shown here is derived from an EMBL/GenBank/DDBJ whole genome shotgun (WGS) entry which is preliminary data.</text>
</comment>
<evidence type="ECO:0000313" key="1">
    <source>
        <dbReference type="EMBL" id="KAI2390320.1"/>
    </source>
</evidence>
<reference evidence="1" key="1">
    <citation type="journal article" date="2022" name="bioRxiv">
        <title>Population genetic analysis of Ophidiomyces ophidiicola, the causative agent of snake fungal disease, indicates recent introductions to the USA.</title>
        <authorList>
            <person name="Ladner J.T."/>
            <person name="Palmer J.M."/>
            <person name="Ettinger C.L."/>
            <person name="Stajich J.E."/>
            <person name="Farrell T.M."/>
            <person name="Glorioso B.M."/>
            <person name="Lawson B."/>
            <person name="Price S.J."/>
            <person name="Stengle A.G."/>
            <person name="Grear D.A."/>
            <person name="Lorch J.M."/>
        </authorList>
    </citation>
    <scope>NUCLEOTIDE SEQUENCE</scope>
    <source>
        <strain evidence="1">NWHC 24266-5</strain>
    </source>
</reference>